<proteinExistence type="predicted"/>
<keyword evidence="1" id="KW-0732">Signal</keyword>
<dbReference type="InterPro" id="IPR010706">
    <property type="entry name" value="Fatty_acid_cis-trans_isomerase"/>
</dbReference>
<accession>A0ABT3T4Y2</accession>
<evidence type="ECO:0000313" key="2">
    <source>
        <dbReference type="EMBL" id="MCX2977235.1"/>
    </source>
</evidence>
<evidence type="ECO:0000256" key="1">
    <source>
        <dbReference type="SAM" id="SignalP"/>
    </source>
</evidence>
<dbReference type="GO" id="GO:0016853">
    <property type="term" value="F:isomerase activity"/>
    <property type="evidence" value="ECO:0007669"/>
    <property type="project" value="UniProtKB-KW"/>
</dbReference>
<feature type="chain" id="PRO_5046703871" evidence="1">
    <location>
        <begin position="23"/>
        <end position="749"/>
    </location>
</feature>
<dbReference type="RefSeq" id="WP_279248965.1">
    <property type="nucleotide sequence ID" value="NZ_SHNO01000001.1"/>
</dbReference>
<comment type="caution">
    <text evidence="2">The sequence shown here is derived from an EMBL/GenBank/DDBJ whole genome shotgun (WGS) entry which is preliminary data.</text>
</comment>
<gene>
    <name evidence="2" type="ORF">EYC82_07695</name>
</gene>
<protein>
    <submittedName>
        <fullName evidence="2">Peptidylprolyl isomerase</fullName>
    </submittedName>
</protein>
<keyword evidence="3" id="KW-1185">Reference proteome</keyword>
<name>A0ABT3T4Y2_9GAMM</name>
<dbReference type="EMBL" id="SHNO01000001">
    <property type="protein sequence ID" value="MCX2977235.1"/>
    <property type="molecule type" value="Genomic_DNA"/>
</dbReference>
<dbReference type="Proteomes" id="UP001143304">
    <property type="component" value="Unassembled WGS sequence"/>
</dbReference>
<evidence type="ECO:0000313" key="3">
    <source>
        <dbReference type="Proteomes" id="UP001143304"/>
    </source>
</evidence>
<sequence length="749" mass="86102">MKTFLLRLSLLLTALASGPAATDTTYPGAVKTIVEQRCMVCHGCYDAPCQLKLDAFAGAERGASKEIVYDGTRLTAATPTRLFEDAQTIEEWRQLGFYPVLDDTSPDKGTLNRMLELKQAHPLPQSDLLPDAITLGLDRKQQCVKPDEFDKFARDYPLWGMPYGLPALDEDSHRTMTQWLASGAPGVAVEPPSPALQSAITQWETFFNGDSLKERLMARYMYEHLFIGNLYFSDQQENDRYFNLVRSRTPPGEPIDIIATRRPYDDPGTTEFFYRLQPLRTALLAKRHMPYALNDARMARWRELFLAPDYTVTALPGYERQNAENPFITFRELPENARYRFMLDEAHFTIMGYIKGPVCRGQVALNVIDDHFWVVFLNPDRPTGLESAEFLARVSNDLRLPADRKRGAMVTMIEWRKYSQSQLKFLKDKFAHIKKSFGPEGMRLDMGFIWDGDGTNDNAALTIFRHNNSASVVKGFVGQQPNTTWVIDYSLLERIHYLLVAGFDVFGNIAHQLETRLYMDFLRMEGEQNFLFFLPPDHRLILRDFWYREATKEANRFVMTDSVAVDRTTGITFETDNPKRELLNMLRNRTKVANTGRYEVTDRRFDHLQSLQSTAFSYMPEVSFLEVISAEQAPKVYTIVHNNSFANNAEVFREAERRIPQEDYLTVTEGFVGAYPNAFFQVGDKELTQFLDAIASLQSEDDYAQLVTTYGVRRTQPGFWKVSDELNAQYRTQSPREAGIFDLNRYENR</sequence>
<organism evidence="2 3">
    <name type="scientific">Candidatus Marimicrobium litorale</name>
    <dbReference type="NCBI Taxonomy" id="2518991"/>
    <lineage>
        <taxon>Bacteria</taxon>
        <taxon>Pseudomonadati</taxon>
        <taxon>Pseudomonadota</taxon>
        <taxon>Gammaproteobacteria</taxon>
        <taxon>Cellvibrionales</taxon>
        <taxon>Halieaceae</taxon>
        <taxon>Marimicrobium</taxon>
    </lineage>
</organism>
<dbReference type="Pfam" id="PF06934">
    <property type="entry name" value="CTI"/>
    <property type="match status" value="1"/>
</dbReference>
<feature type="signal peptide" evidence="1">
    <location>
        <begin position="1"/>
        <end position="22"/>
    </location>
</feature>
<reference evidence="2" key="1">
    <citation type="submission" date="2019-02" db="EMBL/GenBank/DDBJ databases">
        <authorList>
            <person name="Li S.-H."/>
        </authorList>
    </citation>
    <scope>NUCLEOTIDE SEQUENCE</scope>
    <source>
        <strain evidence="2">IMCC11814</strain>
    </source>
</reference>
<keyword evidence="2" id="KW-0413">Isomerase</keyword>